<dbReference type="Proteomes" id="UP000030748">
    <property type="component" value="Unassembled WGS sequence"/>
</dbReference>
<name>A0A022QDD4_ERYGU</name>
<gene>
    <name evidence="2" type="ORF">MIMGU_mgv1a013546mg</name>
</gene>
<protein>
    <submittedName>
        <fullName evidence="2">Uncharacterized protein</fullName>
    </submittedName>
</protein>
<dbReference type="PANTHER" id="PTHR37392:SF1">
    <property type="entry name" value="OS09G0556800 PROTEIN"/>
    <property type="match status" value="1"/>
</dbReference>
<feature type="compositionally biased region" description="Polar residues" evidence="1">
    <location>
        <begin position="1"/>
        <end position="11"/>
    </location>
</feature>
<dbReference type="STRING" id="4155.A0A022QDD4"/>
<sequence length="217" mass="24626">MMETFPEQSGGSAKGKRKPFRALFQKDLKEGHFGNIEEKERAKSVKKTWGFDGFKKWKKSNPDDETAPLSLTEKSDGISCTEQTEKKLHLNGSTVLREKMKEEPSHIQVEVIERSARVHLSGDQTEEISTWHRDADSADSKKLFQKSGADSVNSSGLAREKVNSKRWTTFDDDDYEEENSHPNLFAPKANLSSSRNAQTSINSSIDKGFRYNPFFDM</sequence>
<feature type="region of interest" description="Disordered" evidence="1">
    <location>
        <begin position="1"/>
        <end position="21"/>
    </location>
</feature>
<organism evidence="2 3">
    <name type="scientific">Erythranthe guttata</name>
    <name type="common">Yellow monkey flower</name>
    <name type="synonym">Mimulus guttatus</name>
    <dbReference type="NCBI Taxonomy" id="4155"/>
    <lineage>
        <taxon>Eukaryota</taxon>
        <taxon>Viridiplantae</taxon>
        <taxon>Streptophyta</taxon>
        <taxon>Embryophyta</taxon>
        <taxon>Tracheophyta</taxon>
        <taxon>Spermatophyta</taxon>
        <taxon>Magnoliopsida</taxon>
        <taxon>eudicotyledons</taxon>
        <taxon>Gunneridae</taxon>
        <taxon>Pentapetalae</taxon>
        <taxon>asterids</taxon>
        <taxon>lamiids</taxon>
        <taxon>Lamiales</taxon>
        <taxon>Phrymaceae</taxon>
        <taxon>Erythranthe</taxon>
    </lineage>
</organism>
<dbReference type="PANTHER" id="PTHR37392">
    <property type="entry name" value="OS09G0556800 PROTEIN"/>
    <property type="match status" value="1"/>
</dbReference>
<feature type="region of interest" description="Disordered" evidence="1">
    <location>
        <begin position="172"/>
        <end position="199"/>
    </location>
</feature>
<evidence type="ECO:0000313" key="3">
    <source>
        <dbReference type="Proteomes" id="UP000030748"/>
    </source>
</evidence>
<evidence type="ECO:0000313" key="2">
    <source>
        <dbReference type="EMBL" id="EYU25288.1"/>
    </source>
</evidence>
<feature type="compositionally biased region" description="Polar residues" evidence="1">
    <location>
        <begin position="190"/>
        <end position="199"/>
    </location>
</feature>
<proteinExistence type="predicted"/>
<keyword evidence="3" id="KW-1185">Reference proteome</keyword>
<dbReference type="EMBL" id="KI632003">
    <property type="protein sequence ID" value="EYU25288.1"/>
    <property type="molecule type" value="Genomic_DNA"/>
</dbReference>
<reference evidence="2 3" key="1">
    <citation type="journal article" date="2013" name="Proc. Natl. Acad. Sci. U.S.A.">
        <title>Fine-scale variation in meiotic recombination in Mimulus inferred from population shotgun sequencing.</title>
        <authorList>
            <person name="Hellsten U."/>
            <person name="Wright K.M."/>
            <person name="Jenkins J."/>
            <person name="Shu S."/>
            <person name="Yuan Y."/>
            <person name="Wessler S.R."/>
            <person name="Schmutz J."/>
            <person name="Willis J.H."/>
            <person name="Rokhsar D.S."/>
        </authorList>
    </citation>
    <scope>NUCLEOTIDE SEQUENCE [LARGE SCALE GENOMIC DNA]</scope>
    <source>
        <strain evidence="3">cv. DUN x IM62</strain>
    </source>
</reference>
<evidence type="ECO:0000256" key="1">
    <source>
        <dbReference type="SAM" id="MobiDB-lite"/>
    </source>
</evidence>
<dbReference type="eggNOG" id="ENOG502QRWY">
    <property type="taxonomic scope" value="Eukaryota"/>
</dbReference>
<dbReference type="AlphaFoldDB" id="A0A022QDD4"/>
<accession>A0A022QDD4</accession>